<name>F4GM18_PARC1</name>
<dbReference type="SUPFAM" id="SSF54197">
    <property type="entry name" value="HIT-like"/>
    <property type="match status" value="1"/>
</dbReference>
<dbReference type="PANTHER" id="PTHR47670:SF1">
    <property type="entry name" value="ADENYLYLSULFATASE HINT3"/>
    <property type="match status" value="1"/>
</dbReference>
<dbReference type="STRING" id="760011.Spico_1285"/>
<dbReference type="InterPro" id="IPR001310">
    <property type="entry name" value="Histidine_triad_HIT"/>
</dbReference>
<evidence type="ECO:0000256" key="3">
    <source>
        <dbReference type="PROSITE-ProRule" id="PRU00464"/>
    </source>
</evidence>
<evidence type="ECO:0000256" key="2">
    <source>
        <dbReference type="PIRSR" id="PIRSR601310-3"/>
    </source>
</evidence>
<dbReference type="GO" id="GO:0009150">
    <property type="term" value="P:purine ribonucleotide metabolic process"/>
    <property type="evidence" value="ECO:0007669"/>
    <property type="project" value="TreeGrafter"/>
</dbReference>
<protein>
    <submittedName>
        <fullName evidence="5">Histidine triad (HIT) protein</fullName>
    </submittedName>
</protein>
<accession>F4GM18</accession>
<dbReference type="GO" id="GO:0006790">
    <property type="term" value="P:sulfur compound metabolic process"/>
    <property type="evidence" value="ECO:0007669"/>
    <property type="project" value="TreeGrafter"/>
</dbReference>
<gene>
    <name evidence="5" type="ordered locus">Spico_1285</name>
</gene>
<dbReference type="PROSITE" id="PS51084">
    <property type="entry name" value="HIT_2"/>
    <property type="match status" value="1"/>
</dbReference>
<proteinExistence type="predicted"/>
<dbReference type="OrthoDB" id="9784774at2"/>
<feature type="active site" description="Tele-AMP-histidine intermediate" evidence="1">
    <location>
        <position position="98"/>
    </location>
</feature>
<keyword evidence="6" id="KW-1185">Reference proteome</keyword>
<dbReference type="EMBL" id="CP002659">
    <property type="protein sequence ID" value="AEC02493.1"/>
    <property type="molecule type" value="Genomic_DNA"/>
</dbReference>
<evidence type="ECO:0000313" key="6">
    <source>
        <dbReference type="Proteomes" id="UP000007939"/>
    </source>
</evidence>
<dbReference type="PRINTS" id="PR00332">
    <property type="entry name" value="HISTRIAD"/>
</dbReference>
<reference evidence="6" key="1">
    <citation type="submission" date="2011-04" db="EMBL/GenBank/DDBJ databases">
        <title>The complete genome of Spirochaeta coccoides DSM 17374.</title>
        <authorList>
            <person name="Lucas S."/>
            <person name="Copeland A."/>
            <person name="Lapidus A."/>
            <person name="Bruce D."/>
            <person name="Goodwin L."/>
            <person name="Pitluck S."/>
            <person name="Peters L."/>
            <person name="Kyrpides N."/>
            <person name="Mavromatis K."/>
            <person name="Pagani I."/>
            <person name="Ivanova N."/>
            <person name="Ovchinnikova G."/>
            <person name="Lu M."/>
            <person name="Detter J.C."/>
            <person name="Tapia R."/>
            <person name="Han C."/>
            <person name="Land M."/>
            <person name="Hauser L."/>
            <person name="Markowitz V."/>
            <person name="Cheng J.-F."/>
            <person name="Hugenholtz P."/>
            <person name="Woyke T."/>
            <person name="Wu D."/>
            <person name="Spring S."/>
            <person name="Schroeder M."/>
            <person name="Brambilla E."/>
            <person name="Klenk H.-P."/>
            <person name="Eisen J.A."/>
        </authorList>
    </citation>
    <scope>NUCLEOTIDE SEQUENCE [LARGE SCALE GENOMIC DNA]</scope>
    <source>
        <strain evidence="6">ATCC BAA-1237 / DSM 17374 / SPN1</strain>
    </source>
</reference>
<evidence type="ECO:0000259" key="4">
    <source>
        <dbReference type="PROSITE" id="PS51084"/>
    </source>
</evidence>
<evidence type="ECO:0000313" key="5">
    <source>
        <dbReference type="EMBL" id="AEC02493.1"/>
    </source>
</evidence>
<reference evidence="5 6" key="2">
    <citation type="journal article" date="2012" name="Stand. Genomic Sci.">
        <title>Complete genome sequence of the termite hindgut bacterium Spirochaeta coccoides type strain (SPN1(T)), reclassification in the genus Sphaerochaeta as Sphaerochaeta coccoides comb. nov. and emendations of the family Spirochaetaceae and the genus Sphaerochaeta.</title>
        <authorList>
            <person name="Abt B."/>
            <person name="Han C."/>
            <person name="Scheuner C."/>
            <person name="Lu M."/>
            <person name="Lapidus A."/>
            <person name="Nolan M."/>
            <person name="Lucas S."/>
            <person name="Hammon N."/>
            <person name="Deshpande S."/>
            <person name="Cheng J.F."/>
            <person name="Tapia R."/>
            <person name="Goodwin L.A."/>
            <person name="Pitluck S."/>
            <person name="Liolios K."/>
            <person name="Pagani I."/>
            <person name="Ivanova N."/>
            <person name="Mavromatis K."/>
            <person name="Mikhailova N."/>
            <person name="Huntemann M."/>
            <person name="Pati A."/>
            <person name="Chen A."/>
            <person name="Palaniappan K."/>
            <person name="Land M."/>
            <person name="Hauser L."/>
            <person name="Brambilla E.M."/>
            <person name="Rohde M."/>
            <person name="Spring S."/>
            <person name="Gronow S."/>
            <person name="Goker M."/>
            <person name="Woyke T."/>
            <person name="Bristow J."/>
            <person name="Eisen J.A."/>
            <person name="Markowitz V."/>
            <person name="Hugenholtz P."/>
            <person name="Kyrpides N.C."/>
            <person name="Klenk H.P."/>
            <person name="Detter J.C."/>
        </authorList>
    </citation>
    <scope>NUCLEOTIDE SEQUENCE [LARGE SCALE GENOMIC DNA]</scope>
    <source>
        <strain evidence="6">ATCC BAA-1237 / DSM 17374 / SPN1</strain>
    </source>
</reference>
<dbReference type="Proteomes" id="UP000007939">
    <property type="component" value="Chromosome"/>
</dbReference>
<dbReference type="eggNOG" id="COG0537">
    <property type="taxonomic scope" value="Bacteria"/>
</dbReference>
<feature type="short sequence motif" description="Histidine triad motif" evidence="2 3">
    <location>
        <begin position="96"/>
        <end position="100"/>
    </location>
</feature>
<dbReference type="Pfam" id="PF01230">
    <property type="entry name" value="HIT"/>
    <property type="match status" value="1"/>
</dbReference>
<dbReference type="AlphaFoldDB" id="F4GM18"/>
<dbReference type="InterPro" id="IPR019808">
    <property type="entry name" value="Histidine_triad_CS"/>
</dbReference>
<dbReference type="PANTHER" id="PTHR47670">
    <property type="entry name" value="ADENYLYLSULFATASE HINT3"/>
    <property type="match status" value="1"/>
</dbReference>
<dbReference type="PROSITE" id="PS00892">
    <property type="entry name" value="HIT_1"/>
    <property type="match status" value="1"/>
</dbReference>
<dbReference type="InterPro" id="IPR011146">
    <property type="entry name" value="HIT-like"/>
</dbReference>
<feature type="domain" description="HIT" evidence="4">
    <location>
        <begin position="4"/>
        <end position="111"/>
    </location>
</feature>
<dbReference type="RefSeq" id="WP_013739888.1">
    <property type="nucleotide sequence ID" value="NC_015436.1"/>
</dbReference>
<dbReference type="KEGG" id="scc:Spico_1285"/>
<organism evidence="5 6">
    <name type="scientific">Parasphaerochaeta coccoides (strain ATCC BAA-1237 / DSM 17374 / SPN1)</name>
    <name type="common">Sphaerochaeta coccoides</name>
    <dbReference type="NCBI Taxonomy" id="760011"/>
    <lineage>
        <taxon>Bacteria</taxon>
        <taxon>Pseudomonadati</taxon>
        <taxon>Spirochaetota</taxon>
        <taxon>Spirochaetia</taxon>
        <taxon>Spirochaetales</taxon>
        <taxon>Sphaerochaetaceae</taxon>
        <taxon>Parasphaerochaeta</taxon>
    </lineage>
</organism>
<dbReference type="Gene3D" id="3.30.428.10">
    <property type="entry name" value="HIT-like"/>
    <property type="match status" value="1"/>
</dbReference>
<sequence length="135" mass="15023">MATIFEKIMTDDIPSVQLYSDKTCIVILDINPVSKGHALVISRNPYPTIGECPEDVFSHLCAVARKVDERLRQSLGCDATNIMINNGPAAGQDVPHLHIHVIPRYASDKCIVALQHEKYDDGEMAEYGKKLKMTE</sequence>
<dbReference type="InterPro" id="IPR036265">
    <property type="entry name" value="HIT-like_sf"/>
</dbReference>
<dbReference type="GO" id="GO:0047627">
    <property type="term" value="F:adenylylsulfatase activity"/>
    <property type="evidence" value="ECO:0007669"/>
    <property type="project" value="TreeGrafter"/>
</dbReference>
<dbReference type="HOGENOM" id="CLU_056776_3_3_12"/>
<evidence type="ECO:0000256" key="1">
    <source>
        <dbReference type="PIRSR" id="PIRSR601310-1"/>
    </source>
</evidence>